<keyword evidence="7" id="KW-0687">Ribonucleoprotein</keyword>
<feature type="region of interest" description="Disordered" evidence="9">
    <location>
        <begin position="321"/>
        <end position="347"/>
    </location>
</feature>
<dbReference type="GO" id="GO:0003735">
    <property type="term" value="F:structural constituent of ribosome"/>
    <property type="evidence" value="ECO:0007669"/>
    <property type="project" value="TreeGrafter"/>
</dbReference>
<keyword evidence="6" id="KW-0804">Transcription</keyword>
<evidence type="ECO:0000256" key="2">
    <source>
        <dbReference type="ARBA" id="ARBA00010741"/>
    </source>
</evidence>
<protein>
    <recommendedName>
        <fullName evidence="8">Large ribosomal subunit protein mL67</fullName>
    </recommendedName>
</protein>
<keyword evidence="5" id="KW-0496">Mitochondrion</keyword>
<evidence type="ECO:0000256" key="4">
    <source>
        <dbReference type="ARBA" id="ARBA00023015"/>
    </source>
</evidence>
<name>G2RB06_THETT</name>
<evidence type="ECO:0000256" key="3">
    <source>
        <dbReference type="ARBA" id="ARBA00022980"/>
    </source>
</evidence>
<evidence type="ECO:0000256" key="7">
    <source>
        <dbReference type="ARBA" id="ARBA00023274"/>
    </source>
</evidence>
<gene>
    <name evidence="11" type="ORF">THITE_2118884</name>
</gene>
<dbReference type="GO" id="GO:0005840">
    <property type="term" value="C:ribosome"/>
    <property type="evidence" value="ECO:0007669"/>
    <property type="project" value="UniProtKB-KW"/>
</dbReference>
<dbReference type="GeneID" id="11524316"/>
<feature type="compositionally biased region" description="Basic and acidic residues" evidence="9">
    <location>
        <begin position="271"/>
        <end position="286"/>
    </location>
</feature>
<evidence type="ECO:0000256" key="9">
    <source>
        <dbReference type="SAM" id="MobiDB-lite"/>
    </source>
</evidence>
<sequence>MNPLRPHAAPLLSRLLLLSLSRGARSTTAPATAAAASTIGGARYASTKAAVPATAPGKAQAQEKQAEEGAGGRRPRGIPPPGHGERIWLFNHITDNLVLYSLTPELRSNKAFRQLIFTGKKLIPAKIRKDYWRPLAVVEFGPGLGDVGRSVFQKLRELKRRHLLEWDRETHADPPVVDVSTIGNVEGTNGANGEGATGAGGAALLRMPRHERGKALNDQRGNSVADLAAVLGGLGKGNRIVVGSGRVRGRRGRAAASGKKEDGGQAAVAVKEAEEGKKKEEGGDGAKKVALHPATVYWANEQDKYYAQAWSDNVTHVVGLPKKGAEETPAAPVEGEAAPEAAQAEAA</sequence>
<dbReference type="eggNOG" id="ENOG502S5F1">
    <property type="taxonomic scope" value="Eukaryota"/>
</dbReference>
<dbReference type="GO" id="GO:1990904">
    <property type="term" value="C:ribonucleoprotein complex"/>
    <property type="evidence" value="ECO:0007669"/>
    <property type="project" value="UniProtKB-KW"/>
</dbReference>
<dbReference type="HOGENOM" id="CLU_052835_0_0_1"/>
<keyword evidence="10" id="KW-0732">Signal</keyword>
<dbReference type="GO" id="GO:0003697">
    <property type="term" value="F:single-stranded DNA binding"/>
    <property type="evidence" value="ECO:0007669"/>
    <property type="project" value="InterPro"/>
</dbReference>
<organism evidence="11 12">
    <name type="scientific">Thermothielavioides terrestris (strain ATCC 38088 / NRRL 8126)</name>
    <name type="common">Thielavia terrestris</name>
    <dbReference type="NCBI Taxonomy" id="578455"/>
    <lineage>
        <taxon>Eukaryota</taxon>
        <taxon>Fungi</taxon>
        <taxon>Dikarya</taxon>
        <taxon>Ascomycota</taxon>
        <taxon>Pezizomycotina</taxon>
        <taxon>Sordariomycetes</taxon>
        <taxon>Sordariomycetidae</taxon>
        <taxon>Sordariales</taxon>
        <taxon>Chaetomiaceae</taxon>
        <taxon>Thermothielavioides</taxon>
        <taxon>Thermothielavioides terrestris</taxon>
    </lineage>
</organism>
<keyword evidence="4" id="KW-0805">Transcription regulation</keyword>
<feature type="region of interest" description="Disordered" evidence="9">
    <location>
        <begin position="245"/>
        <end position="286"/>
    </location>
</feature>
<dbReference type="GO" id="GO:0005739">
    <property type="term" value="C:mitochondrion"/>
    <property type="evidence" value="ECO:0007669"/>
    <property type="project" value="UniProtKB-SubCell"/>
</dbReference>
<evidence type="ECO:0000256" key="6">
    <source>
        <dbReference type="ARBA" id="ARBA00023163"/>
    </source>
</evidence>
<dbReference type="InterPro" id="IPR024629">
    <property type="entry name" value="Ribosomal_mL67"/>
</dbReference>
<dbReference type="PANTHER" id="PTHR28184">
    <property type="entry name" value="MITOCHONDRIAL HOMOLOGOUS RECOMBINATION PROTEIN 1"/>
    <property type="match status" value="1"/>
</dbReference>
<dbReference type="Pfam" id="PF12829">
    <property type="entry name" value="Mhr1"/>
    <property type="match status" value="1"/>
</dbReference>
<comment type="similarity">
    <text evidence="2">Belongs to the mitochondrion-specific ribosomal protein mL67 family.</text>
</comment>
<dbReference type="KEGG" id="ttt:THITE_2118884"/>
<evidence type="ECO:0000256" key="1">
    <source>
        <dbReference type="ARBA" id="ARBA00004173"/>
    </source>
</evidence>
<keyword evidence="3" id="KW-0689">Ribosomal protein</keyword>
<dbReference type="PANTHER" id="PTHR28184:SF1">
    <property type="entry name" value="LARGE RIBOSOMAL SUBUNIT PROTEIN ML67"/>
    <property type="match status" value="1"/>
</dbReference>
<evidence type="ECO:0000256" key="10">
    <source>
        <dbReference type="SAM" id="SignalP"/>
    </source>
</evidence>
<feature type="compositionally biased region" description="Low complexity" evidence="9">
    <location>
        <begin position="327"/>
        <end position="347"/>
    </location>
</feature>
<feature type="chain" id="PRO_5003437084" description="Large ribosomal subunit protein mL67" evidence="10">
    <location>
        <begin position="27"/>
        <end position="347"/>
    </location>
</feature>
<dbReference type="RefSeq" id="XP_003655313.1">
    <property type="nucleotide sequence ID" value="XM_003655265.1"/>
</dbReference>
<proteinExistence type="inferred from homology"/>
<feature type="region of interest" description="Disordered" evidence="9">
    <location>
        <begin position="51"/>
        <end position="81"/>
    </location>
</feature>
<evidence type="ECO:0000313" key="11">
    <source>
        <dbReference type="EMBL" id="AEO68977.1"/>
    </source>
</evidence>
<keyword evidence="12" id="KW-1185">Reference proteome</keyword>
<evidence type="ECO:0000313" key="12">
    <source>
        <dbReference type="Proteomes" id="UP000008181"/>
    </source>
</evidence>
<reference evidence="11 12" key="1">
    <citation type="journal article" date="2011" name="Nat. Biotechnol.">
        <title>Comparative genomic analysis of the thermophilic biomass-degrading fungi Myceliophthora thermophila and Thielavia terrestris.</title>
        <authorList>
            <person name="Berka R.M."/>
            <person name="Grigoriev I.V."/>
            <person name="Otillar R."/>
            <person name="Salamov A."/>
            <person name="Grimwood J."/>
            <person name="Reid I."/>
            <person name="Ishmael N."/>
            <person name="John T."/>
            <person name="Darmond C."/>
            <person name="Moisan M.-C."/>
            <person name="Henrissat B."/>
            <person name="Coutinho P.M."/>
            <person name="Lombard V."/>
            <person name="Natvig D.O."/>
            <person name="Lindquist E."/>
            <person name="Schmutz J."/>
            <person name="Lucas S."/>
            <person name="Harris P."/>
            <person name="Powlowski J."/>
            <person name="Bellemare A."/>
            <person name="Taylor D."/>
            <person name="Butler G."/>
            <person name="de Vries R.P."/>
            <person name="Allijn I.E."/>
            <person name="van den Brink J."/>
            <person name="Ushinsky S."/>
            <person name="Storms R."/>
            <person name="Powell A.J."/>
            <person name="Paulsen I.T."/>
            <person name="Elbourne L.D.H."/>
            <person name="Baker S.E."/>
            <person name="Magnuson J."/>
            <person name="LaBoissiere S."/>
            <person name="Clutterbuck A.J."/>
            <person name="Martinez D."/>
            <person name="Wogulis M."/>
            <person name="de Leon A.L."/>
            <person name="Rey M.W."/>
            <person name="Tsang A."/>
        </authorList>
    </citation>
    <scope>NUCLEOTIDE SEQUENCE [LARGE SCALE GENOMIC DNA]</scope>
    <source>
        <strain evidence="12">ATCC 38088 / NRRL 8126</strain>
    </source>
</reference>
<dbReference type="Proteomes" id="UP000008181">
    <property type="component" value="Chromosome 4"/>
</dbReference>
<evidence type="ECO:0000256" key="8">
    <source>
        <dbReference type="ARBA" id="ARBA00035185"/>
    </source>
</evidence>
<evidence type="ECO:0000256" key="5">
    <source>
        <dbReference type="ARBA" id="ARBA00023128"/>
    </source>
</evidence>
<dbReference type="OrthoDB" id="5333655at2759"/>
<comment type="subcellular location">
    <subcellularLocation>
        <location evidence="1">Mitochondrion</location>
    </subcellularLocation>
</comment>
<dbReference type="EMBL" id="CP003012">
    <property type="protein sequence ID" value="AEO68977.1"/>
    <property type="molecule type" value="Genomic_DNA"/>
</dbReference>
<dbReference type="AlphaFoldDB" id="G2RB06"/>
<feature type="signal peptide" evidence="10">
    <location>
        <begin position="1"/>
        <end position="26"/>
    </location>
</feature>
<dbReference type="GO" id="GO:0000150">
    <property type="term" value="F:DNA strand exchange activity"/>
    <property type="evidence" value="ECO:0007669"/>
    <property type="project" value="InterPro"/>
</dbReference>
<dbReference type="STRING" id="578455.G2RB06"/>
<accession>G2RB06</accession>